<organism evidence="3 4">
    <name type="scientific">Vavraia culicis (isolate floridensis)</name>
    <name type="common">Microsporidian parasite</name>
    <dbReference type="NCBI Taxonomy" id="948595"/>
    <lineage>
        <taxon>Eukaryota</taxon>
        <taxon>Fungi</taxon>
        <taxon>Fungi incertae sedis</taxon>
        <taxon>Microsporidia</taxon>
        <taxon>Pleistophoridae</taxon>
        <taxon>Vavraia</taxon>
    </lineage>
</organism>
<dbReference type="EMBL" id="GL877421">
    <property type="protein sequence ID" value="ELA47284.1"/>
    <property type="molecule type" value="Genomic_DNA"/>
</dbReference>
<dbReference type="Proteomes" id="UP000011081">
    <property type="component" value="Unassembled WGS sequence"/>
</dbReference>
<evidence type="ECO:0000313" key="3">
    <source>
        <dbReference type="EMBL" id="ELA47284.1"/>
    </source>
</evidence>
<dbReference type="VEuPathDB" id="MicrosporidiaDB:VCUG_01280"/>
<keyword evidence="4" id="KW-1185">Reference proteome</keyword>
<dbReference type="OrthoDB" id="10379136at2759"/>
<reference evidence="4" key="1">
    <citation type="submission" date="2011-03" db="EMBL/GenBank/DDBJ databases">
        <title>The genome sequence of Vavraia culicis strain floridensis.</title>
        <authorList>
            <consortium name="The Broad Institute Genome Sequencing Platform"/>
            <person name="Cuomo C."/>
            <person name="Becnel J."/>
            <person name="Sanscrainte N."/>
            <person name="Young S.K."/>
            <person name="Zeng Q."/>
            <person name="Gargeya S."/>
            <person name="Fitzgerald M."/>
            <person name="Haas B."/>
            <person name="Abouelleil A."/>
            <person name="Alvarado L."/>
            <person name="Arachchi H.M."/>
            <person name="Berlin A."/>
            <person name="Chapman S.B."/>
            <person name="Gearin G."/>
            <person name="Goldberg J."/>
            <person name="Griggs A."/>
            <person name="Gujja S."/>
            <person name="Hansen M."/>
            <person name="Heiman D."/>
            <person name="Howarth C."/>
            <person name="Larimer J."/>
            <person name="Lui A."/>
            <person name="MacDonald P.J.P."/>
            <person name="McCowen C."/>
            <person name="Montmayeur A."/>
            <person name="Murphy C."/>
            <person name="Neiman D."/>
            <person name="Pearson M."/>
            <person name="Priest M."/>
            <person name="Roberts A."/>
            <person name="Saif S."/>
            <person name="Shea T."/>
            <person name="Sisk P."/>
            <person name="Stolte C."/>
            <person name="Sykes S."/>
            <person name="Wortman J."/>
            <person name="Nusbaum C."/>
            <person name="Birren B."/>
        </authorList>
    </citation>
    <scope>NUCLEOTIDE SEQUENCE [LARGE SCALE GENOMIC DNA]</scope>
    <source>
        <strain evidence="4">floridensis</strain>
    </source>
</reference>
<protein>
    <submittedName>
        <fullName evidence="3">Uncharacterized protein</fullName>
    </submittedName>
</protein>
<evidence type="ECO:0000256" key="1">
    <source>
        <dbReference type="SAM" id="MobiDB-lite"/>
    </source>
</evidence>
<dbReference type="RefSeq" id="XP_008074298.1">
    <property type="nucleotide sequence ID" value="XM_008076107.1"/>
</dbReference>
<feature type="chain" id="PRO_5013311434" evidence="2">
    <location>
        <begin position="16"/>
        <end position="174"/>
    </location>
</feature>
<dbReference type="GeneID" id="19879159"/>
<evidence type="ECO:0000256" key="2">
    <source>
        <dbReference type="SAM" id="SignalP"/>
    </source>
</evidence>
<evidence type="ECO:0000313" key="4">
    <source>
        <dbReference type="Proteomes" id="UP000011081"/>
    </source>
</evidence>
<sequence length="174" mass="20466">MHSLWFALILSLNAAMHENEEVDSGYEQTCTAVMSEYDNTEPHKETDDETTGMSSESFLQLDWNHILGSNFSGISKEDRLVVMLQGSYRSYITARNYFMCCYDELQKNRELFKKLMNILKQKKQEDIVCESFDQQLQGPMSGRYRVFLDDKESNKRKRIDSQEQYGSDEHLREK</sequence>
<feature type="region of interest" description="Disordered" evidence="1">
    <location>
        <begin position="153"/>
        <end position="174"/>
    </location>
</feature>
<accession>L2GUH4</accession>
<feature type="signal peptide" evidence="2">
    <location>
        <begin position="1"/>
        <end position="15"/>
    </location>
</feature>
<keyword evidence="2" id="KW-0732">Signal</keyword>
<dbReference type="AlphaFoldDB" id="L2GUH4"/>
<name>L2GUH4_VAVCU</name>
<feature type="non-terminal residue" evidence="3">
    <location>
        <position position="174"/>
    </location>
</feature>
<gene>
    <name evidence="3" type="ORF">VCUG_01280</name>
</gene>
<dbReference type="InParanoid" id="L2GUH4"/>
<proteinExistence type="predicted"/>
<dbReference type="HOGENOM" id="CLU_1543797_0_0_1"/>